<evidence type="ECO:0000313" key="4">
    <source>
        <dbReference type="Proteomes" id="UP001150879"/>
    </source>
</evidence>
<reference evidence="3" key="1">
    <citation type="submission" date="2022-11" db="EMBL/GenBank/DDBJ databases">
        <authorList>
            <person name="Petersen C."/>
        </authorList>
    </citation>
    <scope>NUCLEOTIDE SEQUENCE</scope>
    <source>
        <strain evidence="3">IBT 16849</strain>
    </source>
</reference>
<evidence type="ECO:0000256" key="1">
    <source>
        <dbReference type="SAM" id="MobiDB-lite"/>
    </source>
</evidence>
<name>A0A9W9JEV7_9EURO</name>
<dbReference type="AlphaFoldDB" id="A0A9W9JEV7"/>
<evidence type="ECO:0000256" key="2">
    <source>
        <dbReference type="SAM" id="Phobius"/>
    </source>
</evidence>
<feature type="compositionally biased region" description="Low complexity" evidence="1">
    <location>
        <begin position="129"/>
        <end position="153"/>
    </location>
</feature>
<feature type="compositionally biased region" description="Basic and acidic residues" evidence="1">
    <location>
        <begin position="206"/>
        <end position="224"/>
    </location>
</feature>
<sequence>MSMRRHQLRALATPGATLVVDAARKLTKLLGYLWMDYQPLEMRELCNQSTSLGSLFFINVEDCANCVRTNNGLSSYFDKEDAEEAITVMDFCQSAIPMSRKEMVSAISIISKYGHLAGTTATPISTVAPVTSKSPTTTHSPTTQSTSPVVTPVDENPHSEDRAWIAGPVVGSVAGVALVVVAAIFVMKRHKQHQSTKAVVDVNNESGRDEKAELPAEGNTRHELASQNTVELDSEIGAQELASREVWELPGEGKR</sequence>
<accession>A0A9W9JEV7</accession>
<keyword evidence="2" id="KW-1133">Transmembrane helix</keyword>
<proteinExistence type="predicted"/>
<feature type="region of interest" description="Disordered" evidence="1">
    <location>
        <begin position="127"/>
        <end position="157"/>
    </location>
</feature>
<feature type="region of interest" description="Disordered" evidence="1">
    <location>
        <begin position="194"/>
        <end position="237"/>
    </location>
</feature>
<gene>
    <name evidence="3" type="ORF">N7472_006161</name>
</gene>
<organism evidence="3 4">
    <name type="scientific">Penicillium cf. griseofulvum</name>
    <dbReference type="NCBI Taxonomy" id="2972120"/>
    <lineage>
        <taxon>Eukaryota</taxon>
        <taxon>Fungi</taxon>
        <taxon>Dikarya</taxon>
        <taxon>Ascomycota</taxon>
        <taxon>Pezizomycotina</taxon>
        <taxon>Eurotiomycetes</taxon>
        <taxon>Eurotiomycetidae</taxon>
        <taxon>Eurotiales</taxon>
        <taxon>Aspergillaceae</taxon>
        <taxon>Penicillium</taxon>
    </lineage>
</organism>
<evidence type="ECO:0000313" key="3">
    <source>
        <dbReference type="EMBL" id="KAJ5193695.1"/>
    </source>
</evidence>
<keyword evidence="4" id="KW-1185">Reference proteome</keyword>
<keyword evidence="2" id="KW-0472">Membrane</keyword>
<reference evidence="3" key="2">
    <citation type="journal article" date="2023" name="IMA Fungus">
        <title>Comparative genomic study of the Penicillium genus elucidates a diverse pangenome and 15 lateral gene transfer events.</title>
        <authorList>
            <person name="Petersen C."/>
            <person name="Sorensen T."/>
            <person name="Nielsen M.R."/>
            <person name="Sondergaard T.E."/>
            <person name="Sorensen J.L."/>
            <person name="Fitzpatrick D.A."/>
            <person name="Frisvad J.C."/>
            <person name="Nielsen K.L."/>
        </authorList>
    </citation>
    <scope>NUCLEOTIDE SEQUENCE</scope>
    <source>
        <strain evidence="3">IBT 16849</strain>
    </source>
</reference>
<keyword evidence="2" id="KW-0812">Transmembrane</keyword>
<feature type="transmembrane region" description="Helical" evidence="2">
    <location>
        <begin position="163"/>
        <end position="187"/>
    </location>
</feature>
<comment type="caution">
    <text evidence="3">The sequence shown here is derived from an EMBL/GenBank/DDBJ whole genome shotgun (WGS) entry which is preliminary data.</text>
</comment>
<dbReference type="EMBL" id="JAPQKP010000004">
    <property type="protein sequence ID" value="KAJ5193695.1"/>
    <property type="molecule type" value="Genomic_DNA"/>
</dbReference>
<dbReference type="Proteomes" id="UP001150879">
    <property type="component" value="Unassembled WGS sequence"/>
</dbReference>
<protein>
    <submittedName>
        <fullName evidence="3">Uncharacterized protein</fullName>
    </submittedName>
</protein>